<sequence>MDGDIDVYKHFAWLKRVNHHSAAGNETYQERLARLEGDKESLILQVSVLTDQVEAQGEKIRDLEVCLEGHQVKLNAAEEMLQQELLSRTSLETQKLNLMTEVSELKLKLVGMEKEQKEQEEKQKKAESVLNVISELQEQMCRLQLDIHRQMQERLSLSRDYPEEVAAGDGAARPQPCGQDCAHGEGSPVGTTLKYMGACVCGASHGGGTGELLQELRHLKIKVEELENERNQYEWKLKATKAEVAQLQEQVALKDAEIERLHSQLSRSAALHSDHAEKDQEIQRLKMGMETLLVANEDKDRRIEELSGLLNQYRRVNEIVMATQGPSERTLSINEEELEGSFRNWNAANKGPEDLFKSEVSPRGSSPTAGPPPLPQKSLETRAQKKLSCSLEDLRSESVDKCVGANQPSPVVEPKDGPFLAEHKYPTLPGKLPGATPNGEAAKSPPTASPVDPAGSSPLRLNRGRSVSAPVLGDTESGWDDTAVANDTSLSSGTESSPQSPLTSDGKRSPRGIKKFWGKIRRTQSGNFNTDAPGVAEFRRGGLRATAGPRLSRTRDPKAQKSDANAPFAQWSTERVCTWLEDFGLAQYVIFARQWVTSGHTLLTATPQDMEKELGIKHPLHRKKLVLAVKAINTKQEEKSALLDHIWVTRWLDDIGLPQYKDQFHESRVDGRMLQYLTVNDLLFLKVTSQLHHLSIKCAIHVLHVNKFNPHCLHRRPADESNLSPSEVVQWSNHRVMEWLRSVDLAEYAPNLRGSGVHGGLIILEPRFTGDTLAMLLNIPPQKTLLRRHLTTKFNALIGPEAEQEKRERMTSPAYTPLTTTAKVRPRKLGFSHFGNIRKKKFDESTDYICPMEPSNSVGDGHRAYSGTRGLSTLDAPELDGLDQMAPSEGTVTQIGLLSQDIHRLTTMLSQDQLLTDSHLATPRSEDWR</sequence>
<dbReference type="Proteomes" id="UP001162501">
    <property type="component" value="Chromosome 10"/>
</dbReference>
<name>A0AC59Y644_RANTA</name>
<protein>
    <submittedName>
        <fullName evidence="1">Uncharacterized protein</fullName>
    </submittedName>
</protein>
<reference evidence="1" key="1">
    <citation type="submission" date="2023-05" db="EMBL/GenBank/DDBJ databases">
        <authorList>
            <consortium name="ELIXIR-Norway"/>
        </authorList>
    </citation>
    <scope>NUCLEOTIDE SEQUENCE</scope>
</reference>
<reference evidence="1" key="2">
    <citation type="submission" date="2025-03" db="EMBL/GenBank/DDBJ databases">
        <authorList>
            <consortium name="ELIXIR-Norway"/>
            <consortium name="Elixir Norway"/>
        </authorList>
    </citation>
    <scope>NUCLEOTIDE SEQUENCE</scope>
</reference>
<organism evidence="1 2">
    <name type="scientific">Rangifer tarandus platyrhynchus</name>
    <name type="common">Svalbard reindeer</name>
    <dbReference type="NCBI Taxonomy" id="3082113"/>
    <lineage>
        <taxon>Eukaryota</taxon>
        <taxon>Metazoa</taxon>
        <taxon>Chordata</taxon>
        <taxon>Craniata</taxon>
        <taxon>Vertebrata</taxon>
        <taxon>Euteleostomi</taxon>
        <taxon>Mammalia</taxon>
        <taxon>Eutheria</taxon>
        <taxon>Laurasiatheria</taxon>
        <taxon>Artiodactyla</taxon>
        <taxon>Ruminantia</taxon>
        <taxon>Pecora</taxon>
        <taxon>Cervidae</taxon>
        <taxon>Odocoileinae</taxon>
        <taxon>Rangifer</taxon>
    </lineage>
</organism>
<dbReference type="EMBL" id="OX596094">
    <property type="protein sequence ID" value="CAM9402094.1"/>
    <property type="molecule type" value="Genomic_DNA"/>
</dbReference>
<proteinExistence type="predicted"/>
<evidence type="ECO:0000313" key="2">
    <source>
        <dbReference type="Proteomes" id="UP001162501"/>
    </source>
</evidence>
<gene>
    <name evidence="1" type="ORF">MRATA1EN22A_LOCUS2014</name>
</gene>
<evidence type="ECO:0000313" key="1">
    <source>
        <dbReference type="EMBL" id="CAM9402094.1"/>
    </source>
</evidence>
<accession>A0AC59Y644</accession>